<proteinExistence type="inferred from homology"/>
<dbReference type="GO" id="GO:0006398">
    <property type="term" value="P:mRNA 3'-end processing by stem-loop binding and cleavage"/>
    <property type="evidence" value="ECO:0007669"/>
    <property type="project" value="TreeGrafter"/>
</dbReference>
<accession>A0AAJ7BNI5</accession>
<evidence type="ECO:0000256" key="1">
    <source>
        <dbReference type="ARBA" id="ARBA00006151"/>
    </source>
</evidence>
<protein>
    <submittedName>
        <fullName evidence="6">Histone RNA hairpin-binding protein</fullName>
    </submittedName>
</protein>
<dbReference type="RefSeq" id="XP_015590443.1">
    <property type="nucleotide sequence ID" value="XM_015734957.2"/>
</dbReference>
<feature type="region of interest" description="Disordered" evidence="3">
    <location>
        <begin position="151"/>
        <end position="170"/>
    </location>
</feature>
<dbReference type="FunFam" id="1.10.8.1120:FF:000001">
    <property type="entry name" value="Histone RNA hairpin-binding protein-like"/>
    <property type="match status" value="1"/>
</dbReference>
<dbReference type="AlphaFoldDB" id="A0AAJ7BNI5"/>
<dbReference type="GeneID" id="107265475"/>
<organism evidence="5 6">
    <name type="scientific">Cephus cinctus</name>
    <name type="common">Wheat stem sawfly</name>
    <dbReference type="NCBI Taxonomy" id="211228"/>
    <lineage>
        <taxon>Eukaryota</taxon>
        <taxon>Metazoa</taxon>
        <taxon>Ecdysozoa</taxon>
        <taxon>Arthropoda</taxon>
        <taxon>Hexapoda</taxon>
        <taxon>Insecta</taxon>
        <taxon>Pterygota</taxon>
        <taxon>Neoptera</taxon>
        <taxon>Endopterygota</taxon>
        <taxon>Hymenoptera</taxon>
        <taxon>Cephoidea</taxon>
        <taxon>Cephidae</taxon>
        <taxon>Cephus</taxon>
    </lineage>
</organism>
<dbReference type="Pfam" id="PF15247">
    <property type="entry name" value="SLBP_RNA_bind"/>
    <property type="match status" value="1"/>
</dbReference>
<dbReference type="InterPro" id="IPR029344">
    <property type="entry name" value="SLBP_RNA_bind"/>
</dbReference>
<evidence type="ECO:0000313" key="6">
    <source>
        <dbReference type="RefSeq" id="XP_015590443.1"/>
    </source>
</evidence>
<evidence type="ECO:0000313" key="5">
    <source>
        <dbReference type="Proteomes" id="UP000694920"/>
    </source>
</evidence>
<feature type="compositionally biased region" description="Low complexity" evidence="3">
    <location>
        <begin position="156"/>
        <end position="170"/>
    </location>
</feature>
<dbReference type="GO" id="GO:0007076">
    <property type="term" value="P:mitotic chromosome condensation"/>
    <property type="evidence" value="ECO:0007669"/>
    <property type="project" value="UniProtKB-ARBA"/>
</dbReference>
<feature type="region of interest" description="Disordered" evidence="3">
    <location>
        <begin position="1"/>
        <end position="88"/>
    </location>
</feature>
<keyword evidence="5" id="KW-1185">Reference proteome</keyword>
<dbReference type="PANTHER" id="PTHR17408:SF0">
    <property type="entry name" value="HISTONE RNA HAIRPIN-BINDING PROTEIN"/>
    <property type="match status" value="1"/>
</dbReference>
<dbReference type="GO" id="GO:0005737">
    <property type="term" value="C:cytoplasm"/>
    <property type="evidence" value="ECO:0007669"/>
    <property type="project" value="TreeGrafter"/>
</dbReference>
<dbReference type="GO" id="GO:0071204">
    <property type="term" value="C:histone pre-mRNA 3'end processing complex"/>
    <property type="evidence" value="ECO:0007669"/>
    <property type="project" value="TreeGrafter"/>
</dbReference>
<evidence type="ECO:0000256" key="3">
    <source>
        <dbReference type="SAM" id="MobiDB-lite"/>
    </source>
</evidence>
<dbReference type="GO" id="GO:0071207">
    <property type="term" value="F:histone pre-mRNA stem-loop binding"/>
    <property type="evidence" value="ECO:0007669"/>
    <property type="project" value="TreeGrafter"/>
</dbReference>
<sequence length="170" mass="19365">MENGTNGSLNGEELHVSTLKTNERKDIVYLNTTRNKPEDASNIRKRQREGSIGSLDEKVSRNRRNSSSSSSTLSSGNGKKEVEYETDPAVLARRQKEIDYGKNTIGYDRYIHAVPKKERTAEHPKTPPKYAKYSRRGWDGMVKLWRKQLHFWDPPENSGSTSENESSLPP</sequence>
<dbReference type="GO" id="GO:0051028">
    <property type="term" value="P:mRNA transport"/>
    <property type="evidence" value="ECO:0007669"/>
    <property type="project" value="TreeGrafter"/>
</dbReference>
<dbReference type="Gene3D" id="1.10.8.1120">
    <property type="entry name" value="Histone RNA hairpin-binding protein RNA-binding domain"/>
    <property type="match status" value="1"/>
</dbReference>
<comment type="similarity">
    <text evidence="1">Belongs to the SLBP family.</text>
</comment>
<dbReference type="InterPro" id="IPR026502">
    <property type="entry name" value="SLBP1/SLBP2"/>
</dbReference>
<evidence type="ECO:0000259" key="4">
    <source>
        <dbReference type="Pfam" id="PF15247"/>
    </source>
</evidence>
<name>A0AAJ7BNI5_CEPCN</name>
<dbReference type="CTD" id="7884"/>
<evidence type="ECO:0000256" key="2">
    <source>
        <dbReference type="ARBA" id="ARBA00022884"/>
    </source>
</evidence>
<dbReference type="GO" id="GO:0003729">
    <property type="term" value="F:mRNA binding"/>
    <property type="evidence" value="ECO:0007669"/>
    <property type="project" value="InterPro"/>
</dbReference>
<feature type="domain" description="Histone RNA hairpin-binding protein RNA-binding" evidence="4">
    <location>
        <begin position="86"/>
        <end position="154"/>
    </location>
</feature>
<gene>
    <name evidence="6" type="primary">LOC107265475</name>
</gene>
<keyword evidence="2" id="KW-0694">RNA-binding</keyword>
<reference evidence="6" key="1">
    <citation type="submission" date="2025-08" db="UniProtKB">
        <authorList>
            <consortium name="RefSeq"/>
        </authorList>
    </citation>
    <scope>IDENTIFICATION</scope>
</reference>
<feature type="compositionally biased region" description="Low complexity" evidence="3">
    <location>
        <begin position="65"/>
        <end position="77"/>
    </location>
</feature>
<dbReference type="InterPro" id="IPR038294">
    <property type="entry name" value="SLBP_RNA_bind_sf"/>
</dbReference>
<dbReference type="KEGG" id="ccin:107265475"/>
<dbReference type="PANTHER" id="PTHR17408">
    <property type="entry name" value="HISTONE RNA HAIRPIN-BINDING PROTEIN"/>
    <property type="match status" value="1"/>
</dbReference>
<dbReference type="Proteomes" id="UP000694920">
    <property type="component" value="Unplaced"/>
</dbReference>